<organism evidence="10 11">
    <name type="scientific">Tetragonisca angustula</name>
    <dbReference type="NCBI Taxonomy" id="166442"/>
    <lineage>
        <taxon>Eukaryota</taxon>
        <taxon>Metazoa</taxon>
        <taxon>Ecdysozoa</taxon>
        <taxon>Arthropoda</taxon>
        <taxon>Hexapoda</taxon>
        <taxon>Insecta</taxon>
        <taxon>Pterygota</taxon>
        <taxon>Neoptera</taxon>
        <taxon>Endopterygota</taxon>
        <taxon>Hymenoptera</taxon>
        <taxon>Apocrita</taxon>
        <taxon>Aculeata</taxon>
        <taxon>Apoidea</taxon>
        <taxon>Anthophila</taxon>
        <taxon>Apidae</taxon>
        <taxon>Tetragonisca</taxon>
    </lineage>
</organism>
<feature type="transmembrane region" description="Helical" evidence="9">
    <location>
        <begin position="65"/>
        <end position="88"/>
    </location>
</feature>
<protein>
    <submittedName>
        <fullName evidence="10">Uncharacterized protein</fullName>
    </submittedName>
</protein>
<keyword evidence="7" id="KW-0675">Receptor</keyword>
<evidence type="ECO:0000256" key="7">
    <source>
        <dbReference type="ARBA" id="ARBA00023170"/>
    </source>
</evidence>
<feature type="transmembrane region" description="Helical" evidence="9">
    <location>
        <begin position="35"/>
        <end position="53"/>
    </location>
</feature>
<evidence type="ECO:0000256" key="1">
    <source>
        <dbReference type="ARBA" id="ARBA00004141"/>
    </source>
</evidence>
<gene>
    <name evidence="10" type="ORF">QLX08_007748</name>
</gene>
<dbReference type="GO" id="GO:0004984">
    <property type="term" value="F:olfactory receptor activity"/>
    <property type="evidence" value="ECO:0007669"/>
    <property type="project" value="InterPro"/>
</dbReference>
<keyword evidence="11" id="KW-1185">Reference proteome</keyword>
<sequence>MSERLDGRIADIVSRHVRVLKFLTLTKKTLQQISFAEFLGCTLDICLLGYYIIMELKSNDVTNAVTYMIFLVSFTFNIFIFCYIGEIVAEEVSYFRFFCQSSDDA</sequence>
<accession>A0AAW0ZN65</accession>
<dbReference type="GO" id="GO:0016020">
    <property type="term" value="C:membrane"/>
    <property type="evidence" value="ECO:0007669"/>
    <property type="project" value="UniProtKB-SubCell"/>
</dbReference>
<proteinExistence type="predicted"/>
<dbReference type="GO" id="GO:0007165">
    <property type="term" value="P:signal transduction"/>
    <property type="evidence" value="ECO:0007669"/>
    <property type="project" value="UniProtKB-KW"/>
</dbReference>
<evidence type="ECO:0000256" key="9">
    <source>
        <dbReference type="SAM" id="Phobius"/>
    </source>
</evidence>
<evidence type="ECO:0000256" key="5">
    <source>
        <dbReference type="ARBA" id="ARBA00022989"/>
    </source>
</evidence>
<keyword evidence="6 9" id="KW-0472">Membrane</keyword>
<evidence type="ECO:0000256" key="4">
    <source>
        <dbReference type="ARBA" id="ARBA00022725"/>
    </source>
</evidence>
<keyword evidence="2" id="KW-0716">Sensory transduction</keyword>
<keyword evidence="5 9" id="KW-1133">Transmembrane helix</keyword>
<evidence type="ECO:0000256" key="8">
    <source>
        <dbReference type="ARBA" id="ARBA00023224"/>
    </source>
</evidence>
<reference evidence="10 11" key="1">
    <citation type="submission" date="2024-05" db="EMBL/GenBank/DDBJ databases">
        <title>The nuclear and mitochondrial genome assemblies of Tetragonisca angustula (Apidae: Meliponini), a tiny yet remarkable pollinator in the Neotropics.</title>
        <authorList>
            <person name="Ferrari R."/>
            <person name="Ricardo P.C."/>
            <person name="Dias F.C."/>
            <person name="Araujo N.S."/>
            <person name="Soares D.O."/>
            <person name="Zhou Q.-S."/>
            <person name="Zhu C.-D."/>
            <person name="Coutinho L."/>
            <person name="Airas M.C."/>
            <person name="Batista T.M."/>
        </authorList>
    </citation>
    <scope>NUCLEOTIDE SEQUENCE [LARGE SCALE GENOMIC DNA]</scope>
    <source>
        <strain evidence="10">ASF017062</strain>
        <tissue evidence="10">Abdomen</tissue>
    </source>
</reference>
<dbReference type="EMBL" id="JAWNGG020000155">
    <property type="protein sequence ID" value="KAK9299130.1"/>
    <property type="molecule type" value="Genomic_DNA"/>
</dbReference>
<evidence type="ECO:0000256" key="3">
    <source>
        <dbReference type="ARBA" id="ARBA00022692"/>
    </source>
</evidence>
<evidence type="ECO:0000313" key="11">
    <source>
        <dbReference type="Proteomes" id="UP001432146"/>
    </source>
</evidence>
<name>A0AAW0ZN65_9HYME</name>
<comment type="caution">
    <text evidence="10">The sequence shown here is derived from an EMBL/GenBank/DDBJ whole genome shotgun (WGS) entry which is preliminary data.</text>
</comment>
<comment type="subcellular location">
    <subcellularLocation>
        <location evidence="1">Membrane</location>
        <topology evidence="1">Multi-pass membrane protein</topology>
    </subcellularLocation>
</comment>
<dbReference type="InterPro" id="IPR004117">
    <property type="entry name" value="7tm6_olfct_rcpt"/>
</dbReference>
<dbReference type="Proteomes" id="UP001432146">
    <property type="component" value="Unassembled WGS sequence"/>
</dbReference>
<keyword evidence="4" id="KW-0552">Olfaction</keyword>
<evidence type="ECO:0000256" key="2">
    <source>
        <dbReference type="ARBA" id="ARBA00022606"/>
    </source>
</evidence>
<evidence type="ECO:0000256" key="6">
    <source>
        <dbReference type="ARBA" id="ARBA00023136"/>
    </source>
</evidence>
<keyword evidence="8" id="KW-0807">Transducer</keyword>
<dbReference type="GO" id="GO:0005549">
    <property type="term" value="F:odorant binding"/>
    <property type="evidence" value="ECO:0007669"/>
    <property type="project" value="InterPro"/>
</dbReference>
<dbReference type="Pfam" id="PF02949">
    <property type="entry name" value="7tm_6"/>
    <property type="match status" value="1"/>
</dbReference>
<keyword evidence="3 9" id="KW-0812">Transmembrane</keyword>
<evidence type="ECO:0000313" key="10">
    <source>
        <dbReference type="EMBL" id="KAK9299130.1"/>
    </source>
</evidence>
<dbReference type="AlphaFoldDB" id="A0AAW0ZN65"/>